<dbReference type="EC" id="2.7.7.48" evidence="1"/>
<dbReference type="Pfam" id="PF05183">
    <property type="entry name" value="RdRP"/>
    <property type="match status" value="1"/>
</dbReference>
<dbReference type="GO" id="GO:0031380">
    <property type="term" value="C:nuclear RNA-directed RNA polymerase complex"/>
    <property type="evidence" value="ECO:0007669"/>
    <property type="project" value="TreeGrafter"/>
</dbReference>
<sequence>MYNKATFGKTRVPFARLQVDLSDRPKIELKEYYGHESRATRLVGDSRRFMTVSFTKAPGERIKAWLQQITQTGEGITIDGNKYVFLGFTESSLKAGHLLFFREGEDFTVETLKQSFGDLKAVYDDYGYGKYAARLGLSFSSTIGTQEIDPTDKIELPDLKASDGSLTSDGCGLIRASYCSEISSFLEVPSDTAVFQIRLGGIKGVLMRCPDDLFEQICGCSNKKIAYRPSMLKYEGGPQVLEVQNVSRPPKSGRLNKQFIVLLLTRGIPLTVFEELLQMRLDEIDKITTDREKALECVDGEVDAEGMGFYQALYEMLLAGHDMNEPYLATLLRRFQNTARDSLRSKLNIPVKGSGYVFGVVDHCGVLKEGEVYINWKGGPQVGTVAVMRTPAYDSDGIRVLEAVNKPELKHLTNCIVFASSGAHSEPDRMGGGDLDGDQYYVVFNPLLIPSSREPAPPRVKLQAAVSRTLSIGGQTQVISSPRRRNTDMLTDAIDTFIEMRCNFLVGEIFNQWMAIVGATPQLADLKECRELVPLIEDALDAVKTGSGLRRIKDDFRRVKRRIQQIHFADEWKNPLEILADGVPERIPEEMQFTPDPDLILRSSTSEEDWLRLVQDAKATMKEYNQDLQSAIDADKEIKSFGLEDEKRADIFKAETIAEHFPAVDNLLFDIPKYLLKASVWYSVGYENKKQSFAWLGARWLNYIKAMRTGHVPLAVGARSTPLVPAFPRVIARPVMTATEPVSPPRSSRVPSPTTPHSSARVASTSAPSPTSTPQAPRQILREGSSSTAANSEPGSNSPLRSVTPLTIATVQVHSAVVTPRPLRSVVSSSPSSPTGSRQIHLCAYVLRTPNGTSVCACGLLPPLRNWNVSESGSSIV</sequence>
<dbReference type="EMBL" id="JACAZI010000009">
    <property type="protein sequence ID" value="KAF7352146.1"/>
    <property type="molecule type" value="Genomic_DNA"/>
</dbReference>
<keyword evidence="1" id="KW-0808">Transferase</keyword>
<dbReference type="InterPro" id="IPR057596">
    <property type="entry name" value="RDRP_core"/>
</dbReference>
<protein>
    <recommendedName>
        <fullName evidence="1">RNA-dependent RNA polymerase</fullName>
        <ecNumber evidence="1">2.7.7.48</ecNumber>
    </recommendedName>
</protein>
<evidence type="ECO:0000313" key="4">
    <source>
        <dbReference type="EMBL" id="KAF7352146.1"/>
    </source>
</evidence>
<keyword evidence="1 4" id="KW-0696">RNA-directed RNA polymerase</keyword>
<evidence type="ECO:0000313" key="5">
    <source>
        <dbReference type="Proteomes" id="UP000620124"/>
    </source>
</evidence>
<comment type="catalytic activity">
    <reaction evidence="1">
        <text>RNA(n) + a ribonucleoside 5'-triphosphate = RNA(n+1) + diphosphate</text>
        <dbReference type="Rhea" id="RHEA:21248"/>
        <dbReference type="Rhea" id="RHEA-COMP:14527"/>
        <dbReference type="Rhea" id="RHEA-COMP:17342"/>
        <dbReference type="ChEBI" id="CHEBI:33019"/>
        <dbReference type="ChEBI" id="CHEBI:61557"/>
        <dbReference type="ChEBI" id="CHEBI:140395"/>
        <dbReference type="EC" id="2.7.7.48"/>
    </reaction>
</comment>
<gene>
    <name evidence="4" type="ORF">MVEN_01177800</name>
</gene>
<dbReference type="GO" id="GO:0003723">
    <property type="term" value="F:RNA binding"/>
    <property type="evidence" value="ECO:0007669"/>
    <property type="project" value="UniProtKB-KW"/>
</dbReference>
<dbReference type="OrthoDB" id="6513042at2759"/>
<dbReference type="AlphaFoldDB" id="A0A8H6Y564"/>
<dbReference type="PANTHER" id="PTHR23079">
    <property type="entry name" value="RNA-DEPENDENT RNA POLYMERASE"/>
    <property type="match status" value="1"/>
</dbReference>
<evidence type="ECO:0000256" key="2">
    <source>
        <dbReference type="SAM" id="MobiDB-lite"/>
    </source>
</evidence>
<accession>A0A8H6Y564</accession>
<dbReference type="PANTHER" id="PTHR23079:SF55">
    <property type="entry name" value="RNA-DIRECTED RNA POLYMERASE"/>
    <property type="match status" value="1"/>
</dbReference>
<reference evidence="4" key="1">
    <citation type="submission" date="2020-05" db="EMBL/GenBank/DDBJ databases">
        <title>Mycena genomes resolve the evolution of fungal bioluminescence.</title>
        <authorList>
            <person name="Tsai I.J."/>
        </authorList>
    </citation>
    <scope>NUCLEOTIDE SEQUENCE</scope>
    <source>
        <strain evidence="4">CCC161011</strain>
    </source>
</reference>
<name>A0A8H6Y564_9AGAR</name>
<evidence type="ECO:0000259" key="3">
    <source>
        <dbReference type="Pfam" id="PF05183"/>
    </source>
</evidence>
<dbReference type="Proteomes" id="UP000620124">
    <property type="component" value="Unassembled WGS sequence"/>
</dbReference>
<keyword evidence="1" id="KW-0694">RNA-binding</keyword>
<dbReference type="GO" id="GO:0030422">
    <property type="term" value="P:siRNA processing"/>
    <property type="evidence" value="ECO:0007669"/>
    <property type="project" value="TreeGrafter"/>
</dbReference>
<dbReference type="GO" id="GO:0003968">
    <property type="term" value="F:RNA-directed RNA polymerase activity"/>
    <property type="evidence" value="ECO:0007669"/>
    <property type="project" value="UniProtKB-KW"/>
</dbReference>
<keyword evidence="5" id="KW-1185">Reference proteome</keyword>
<proteinExistence type="inferred from homology"/>
<organism evidence="4 5">
    <name type="scientific">Mycena venus</name>
    <dbReference type="NCBI Taxonomy" id="2733690"/>
    <lineage>
        <taxon>Eukaryota</taxon>
        <taxon>Fungi</taxon>
        <taxon>Dikarya</taxon>
        <taxon>Basidiomycota</taxon>
        <taxon>Agaricomycotina</taxon>
        <taxon>Agaricomycetes</taxon>
        <taxon>Agaricomycetidae</taxon>
        <taxon>Agaricales</taxon>
        <taxon>Marasmiineae</taxon>
        <taxon>Mycenaceae</taxon>
        <taxon>Mycena</taxon>
    </lineage>
</organism>
<evidence type="ECO:0000256" key="1">
    <source>
        <dbReference type="RuleBase" id="RU363098"/>
    </source>
</evidence>
<feature type="domain" description="RDRP core" evidence="3">
    <location>
        <begin position="38"/>
        <end position="569"/>
    </location>
</feature>
<comment type="similarity">
    <text evidence="1">Belongs to the RdRP family.</text>
</comment>
<dbReference type="InterPro" id="IPR007855">
    <property type="entry name" value="RDRP"/>
</dbReference>
<feature type="region of interest" description="Disordered" evidence="2">
    <location>
        <begin position="738"/>
        <end position="802"/>
    </location>
</feature>
<feature type="compositionally biased region" description="Low complexity" evidence="2">
    <location>
        <begin position="745"/>
        <end position="779"/>
    </location>
</feature>
<keyword evidence="1" id="KW-0548">Nucleotidyltransferase</keyword>
<feature type="compositionally biased region" description="Polar residues" evidence="2">
    <location>
        <begin position="784"/>
        <end position="802"/>
    </location>
</feature>
<comment type="caution">
    <text evidence="4">The sequence shown here is derived from an EMBL/GenBank/DDBJ whole genome shotgun (WGS) entry which is preliminary data.</text>
</comment>